<evidence type="ECO:0000313" key="3">
    <source>
        <dbReference type="EMBL" id="KAJ5532447.1"/>
    </source>
</evidence>
<evidence type="ECO:0000256" key="2">
    <source>
        <dbReference type="SAM" id="MobiDB-lite"/>
    </source>
</evidence>
<protein>
    <submittedName>
        <fullName evidence="3">Uncharacterized protein</fullName>
    </submittedName>
</protein>
<keyword evidence="1" id="KW-0175">Coiled coil</keyword>
<evidence type="ECO:0000313" key="4">
    <source>
        <dbReference type="Proteomes" id="UP001220324"/>
    </source>
</evidence>
<dbReference type="EMBL" id="JAQIZZ010000007">
    <property type="protein sequence ID" value="KAJ5532447.1"/>
    <property type="molecule type" value="Genomic_DNA"/>
</dbReference>
<reference evidence="3 4" key="1">
    <citation type="journal article" date="2023" name="IMA Fungus">
        <title>Comparative genomic study of the Penicillium genus elucidates a diverse pangenome and 15 lateral gene transfer events.</title>
        <authorList>
            <person name="Petersen C."/>
            <person name="Sorensen T."/>
            <person name="Nielsen M.R."/>
            <person name="Sondergaard T.E."/>
            <person name="Sorensen J.L."/>
            <person name="Fitzpatrick D.A."/>
            <person name="Frisvad J.C."/>
            <person name="Nielsen K.L."/>
        </authorList>
    </citation>
    <scope>NUCLEOTIDE SEQUENCE [LARGE SCALE GENOMIC DNA]</scope>
    <source>
        <strain evidence="3 4">IBT 35679</strain>
    </source>
</reference>
<name>A0AAD6CPV1_9EURO</name>
<dbReference type="AlphaFoldDB" id="A0AAD6CPV1"/>
<feature type="coiled-coil region" evidence="1">
    <location>
        <begin position="91"/>
        <end position="125"/>
    </location>
</feature>
<evidence type="ECO:0000256" key="1">
    <source>
        <dbReference type="SAM" id="Coils"/>
    </source>
</evidence>
<gene>
    <name evidence="3" type="ORF">N7494_008999</name>
</gene>
<accession>A0AAD6CPV1</accession>
<proteinExistence type="predicted"/>
<feature type="region of interest" description="Disordered" evidence="2">
    <location>
        <begin position="1"/>
        <end position="29"/>
    </location>
</feature>
<organism evidence="3 4">
    <name type="scientific">Penicillium frequentans</name>
    <dbReference type="NCBI Taxonomy" id="3151616"/>
    <lineage>
        <taxon>Eukaryota</taxon>
        <taxon>Fungi</taxon>
        <taxon>Dikarya</taxon>
        <taxon>Ascomycota</taxon>
        <taxon>Pezizomycotina</taxon>
        <taxon>Eurotiomycetes</taxon>
        <taxon>Eurotiomycetidae</taxon>
        <taxon>Eurotiales</taxon>
        <taxon>Aspergillaceae</taxon>
        <taxon>Penicillium</taxon>
    </lineage>
</organism>
<sequence>MPKKRGNAASGRGQPKQLRQARIPSAETSQVIQQQHPQDLQFIVSGVVSNENTINDQRANIAAEANQATYRTVHNHRIMANDQGGSLFEMLEQMKEDIRDLRQELHDVKRELSEVRESLINIRERNYLTFLRDNVTGYNRTHKTRICILNSSEVHGGDALLDASMFLSRRDDCPEERRLFQRIYGLTAEKLQEFRSTAHPSILRVLNTVGYAHLSGKIALREEKLETTFDRVVELVEDGEIEEAERLASALSSNDFSFSYQCDE</sequence>
<keyword evidence="4" id="KW-1185">Reference proteome</keyword>
<comment type="caution">
    <text evidence="3">The sequence shown here is derived from an EMBL/GenBank/DDBJ whole genome shotgun (WGS) entry which is preliminary data.</text>
</comment>
<dbReference type="Proteomes" id="UP001220324">
    <property type="component" value="Unassembled WGS sequence"/>
</dbReference>